<feature type="domain" description="Porphobilinogen deaminase C-terminal" evidence="10">
    <location>
        <begin position="226"/>
        <end position="294"/>
    </location>
</feature>
<evidence type="ECO:0000256" key="7">
    <source>
        <dbReference type="ARBA" id="ARBA00048169"/>
    </source>
</evidence>
<evidence type="ECO:0000256" key="5">
    <source>
        <dbReference type="ARBA" id="ARBA00022679"/>
    </source>
</evidence>
<comment type="cofactor">
    <cofactor evidence="8">
        <name>dipyrromethane</name>
        <dbReference type="ChEBI" id="CHEBI:60342"/>
    </cofactor>
    <text evidence="8">Binds 1 dipyrromethane group covalently.</text>
</comment>
<evidence type="ECO:0000256" key="4">
    <source>
        <dbReference type="ARBA" id="ARBA00011245"/>
    </source>
</evidence>
<evidence type="ECO:0000256" key="1">
    <source>
        <dbReference type="ARBA" id="ARBA00002869"/>
    </source>
</evidence>
<evidence type="ECO:0000313" key="11">
    <source>
        <dbReference type="EMBL" id="MBB6071325.1"/>
    </source>
</evidence>
<gene>
    <name evidence="8" type="primary">hemC</name>
    <name evidence="11" type="ORF">HNQ61_002949</name>
</gene>
<dbReference type="AlphaFoldDB" id="A0A841GZT6"/>
<dbReference type="EC" id="2.5.1.61" evidence="8"/>
<dbReference type="Gene3D" id="3.40.190.10">
    <property type="entry name" value="Periplasmic binding protein-like II"/>
    <property type="match status" value="2"/>
</dbReference>
<dbReference type="PIRSF" id="PIRSF001438">
    <property type="entry name" value="4pyrrol_synth_OHMeBilane_synth"/>
    <property type="match status" value="1"/>
</dbReference>
<keyword evidence="5 8" id="KW-0808">Transferase</keyword>
<dbReference type="EMBL" id="JACHIA010000008">
    <property type="protein sequence ID" value="MBB6071325.1"/>
    <property type="molecule type" value="Genomic_DNA"/>
</dbReference>
<evidence type="ECO:0000313" key="12">
    <source>
        <dbReference type="Proteomes" id="UP000582837"/>
    </source>
</evidence>
<dbReference type="GO" id="GO:0006782">
    <property type="term" value="P:protoporphyrinogen IX biosynthetic process"/>
    <property type="evidence" value="ECO:0007669"/>
    <property type="project" value="UniProtKB-UniRule"/>
</dbReference>
<dbReference type="PROSITE" id="PS00533">
    <property type="entry name" value="PORPHOBILINOGEN_DEAM"/>
    <property type="match status" value="1"/>
</dbReference>
<dbReference type="SUPFAM" id="SSF54782">
    <property type="entry name" value="Porphobilinogen deaminase (hydroxymethylbilane synthase), C-terminal domain"/>
    <property type="match status" value="1"/>
</dbReference>
<comment type="catalytic activity">
    <reaction evidence="7 8">
        <text>4 porphobilinogen + H2O = hydroxymethylbilane + 4 NH4(+)</text>
        <dbReference type="Rhea" id="RHEA:13185"/>
        <dbReference type="ChEBI" id="CHEBI:15377"/>
        <dbReference type="ChEBI" id="CHEBI:28938"/>
        <dbReference type="ChEBI" id="CHEBI:57845"/>
        <dbReference type="ChEBI" id="CHEBI:58126"/>
        <dbReference type="EC" id="2.5.1.61"/>
    </reaction>
</comment>
<dbReference type="InterPro" id="IPR022418">
    <property type="entry name" value="Porphobilinogen_deaminase_C"/>
</dbReference>
<dbReference type="Pfam" id="PF01379">
    <property type="entry name" value="Porphobil_deam"/>
    <property type="match status" value="1"/>
</dbReference>
<comment type="miscellaneous">
    <text evidence="8">The porphobilinogen subunits are added to the dipyrromethane group.</text>
</comment>
<dbReference type="PANTHER" id="PTHR11557">
    <property type="entry name" value="PORPHOBILINOGEN DEAMINASE"/>
    <property type="match status" value="1"/>
</dbReference>
<feature type="domain" description="Porphobilinogen deaminase N-terminal" evidence="9">
    <location>
        <begin position="3"/>
        <end position="212"/>
    </location>
</feature>
<evidence type="ECO:0000259" key="10">
    <source>
        <dbReference type="Pfam" id="PF03900"/>
    </source>
</evidence>
<sequence length="317" mass="33565">MVIRIASRGSELALWQSRAVAGSLRAADPSLQVEIEVIRTTGDRIQDVPLAKIGDKGLFTKELDNALLEDQADLAVHSLKDIPTRLPDGLTLAAVTVREDPRDVVLLPPGQAGGLEALEPGARVGTSSLRRVAQLRKRRPDLELVDLRGNLNTRLAKLDRGEYDAIILAAAGVLRLGWRDRISAYLEPPRWLPAVGQGALGIVCRTDRDDIRAALAPLNDPDTAAATTAERALLRALEGGCQIPIGALGLVDEGQVYLAGLVADTDGSRILRVHQVGDVKHAAAVGRAAADELLAKGAGEILASVRARVVLAEPAAP</sequence>
<accession>A0A841GZT6</accession>
<comment type="pathway">
    <text evidence="2">Porphyrin-containing compound metabolism; protoporphyrin-IX biosynthesis; coproporphyrinogen-III from 5-aminolevulinate: step 2/4.</text>
</comment>
<comment type="function">
    <text evidence="1 8">Tetrapolymerization of the monopyrrole PBG into the hydroxymethylbilane pre-uroporphyrinogen in several discrete steps.</text>
</comment>
<keyword evidence="6 8" id="KW-0627">Porphyrin biosynthesis</keyword>
<name>A0A841GZT6_9BACT</name>
<dbReference type="Gene3D" id="3.30.160.40">
    <property type="entry name" value="Porphobilinogen deaminase, C-terminal domain"/>
    <property type="match status" value="1"/>
</dbReference>
<dbReference type="InterPro" id="IPR022419">
    <property type="entry name" value="Porphobilin_deaminase_cofac_BS"/>
</dbReference>
<dbReference type="GO" id="GO:0004418">
    <property type="term" value="F:hydroxymethylbilane synthase activity"/>
    <property type="evidence" value="ECO:0007669"/>
    <property type="project" value="UniProtKB-UniRule"/>
</dbReference>
<dbReference type="InterPro" id="IPR000860">
    <property type="entry name" value="HemC"/>
</dbReference>
<dbReference type="SUPFAM" id="SSF53850">
    <property type="entry name" value="Periplasmic binding protein-like II"/>
    <property type="match status" value="1"/>
</dbReference>
<dbReference type="GO" id="GO:0005737">
    <property type="term" value="C:cytoplasm"/>
    <property type="evidence" value="ECO:0007669"/>
    <property type="project" value="UniProtKB-UniRule"/>
</dbReference>
<evidence type="ECO:0000256" key="2">
    <source>
        <dbReference type="ARBA" id="ARBA00004735"/>
    </source>
</evidence>
<dbReference type="FunFam" id="3.40.190.10:FF:000004">
    <property type="entry name" value="Porphobilinogen deaminase"/>
    <property type="match status" value="1"/>
</dbReference>
<comment type="caution">
    <text evidence="11">The sequence shown here is derived from an EMBL/GenBank/DDBJ whole genome shotgun (WGS) entry which is preliminary data.</text>
</comment>
<dbReference type="Proteomes" id="UP000582837">
    <property type="component" value="Unassembled WGS sequence"/>
</dbReference>
<comment type="similarity">
    <text evidence="3 8">Belongs to the HMBS family.</text>
</comment>
<dbReference type="Pfam" id="PF03900">
    <property type="entry name" value="Porphobil_deamC"/>
    <property type="match status" value="1"/>
</dbReference>
<evidence type="ECO:0000256" key="8">
    <source>
        <dbReference type="HAMAP-Rule" id="MF_00260"/>
    </source>
</evidence>
<comment type="subunit">
    <text evidence="4 8">Monomer.</text>
</comment>
<dbReference type="FunFam" id="3.40.190.10:FF:000005">
    <property type="entry name" value="Porphobilinogen deaminase"/>
    <property type="match status" value="1"/>
</dbReference>
<protein>
    <recommendedName>
        <fullName evidence="8">Porphobilinogen deaminase</fullName>
        <shortName evidence="8">PBG</shortName>
        <ecNumber evidence="8">2.5.1.61</ecNumber>
    </recommendedName>
    <alternativeName>
        <fullName evidence="8">Hydroxymethylbilane synthase</fullName>
        <shortName evidence="8">HMBS</shortName>
    </alternativeName>
    <alternativeName>
        <fullName evidence="8">Pre-uroporphyrinogen synthase</fullName>
    </alternativeName>
</protein>
<evidence type="ECO:0000256" key="3">
    <source>
        <dbReference type="ARBA" id="ARBA00005638"/>
    </source>
</evidence>
<evidence type="ECO:0000259" key="9">
    <source>
        <dbReference type="Pfam" id="PF01379"/>
    </source>
</evidence>
<dbReference type="HAMAP" id="MF_00260">
    <property type="entry name" value="Porphobil_deam"/>
    <property type="match status" value="1"/>
</dbReference>
<dbReference type="InterPro" id="IPR036803">
    <property type="entry name" value="Porphobilinogen_deaminase_C_sf"/>
</dbReference>
<dbReference type="PANTHER" id="PTHR11557:SF0">
    <property type="entry name" value="PORPHOBILINOGEN DEAMINASE"/>
    <property type="match status" value="1"/>
</dbReference>
<organism evidence="11 12">
    <name type="scientific">Longimicrobium terrae</name>
    <dbReference type="NCBI Taxonomy" id="1639882"/>
    <lineage>
        <taxon>Bacteria</taxon>
        <taxon>Pseudomonadati</taxon>
        <taxon>Gemmatimonadota</taxon>
        <taxon>Longimicrobiia</taxon>
        <taxon>Longimicrobiales</taxon>
        <taxon>Longimicrobiaceae</taxon>
        <taxon>Longimicrobium</taxon>
    </lineage>
</organism>
<dbReference type="PRINTS" id="PR00151">
    <property type="entry name" value="PORPHBDMNASE"/>
</dbReference>
<dbReference type="InterPro" id="IPR022417">
    <property type="entry name" value="Porphobilin_deaminase_N"/>
</dbReference>
<reference evidence="11 12" key="1">
    <citation type="submission" date="2020-08" db="EMBL/GenBank/DDBJ databases">
        <title>Genomic Encyclopedia of Type Strains, Phase IV (KMG-IV): sequencing the most valuable type-strain genomes for metagenomic binning, comparative biology and taxonomic classification.</title>
        <authorList>
            <person name="Goeker M."/>
        </authorList>
    </citation>
    <scope>NUCLEOTIDE SEQUENCE [LARGE SCALE GENOMIC DNA]</scope>
    <source>
        <strain evidence="11 12">DSM 29007</strain>
    </source>
</reference>
<keyword evidence="12" id="KW-1185">Reference proteome</keyword>
<dbReference type="NCBIfam" id="TIGR00212">
    <property type="entry name" value="hemC"/>
    <property type="match status" value="1"/>
</dbReference>
<proteinExistence type="inferred from homology"/>
<evidence type="ECO:0000256" key="6">
    <source>
        <dbReference type="ARBA" id="ARBA00023244"/>
    </source>
</evidence>
<feature type="modified residue" description="S-(dipyrrolylmethanemethyl)cysteine" evidence="8">
    <location>
        <position position="241"/>
    </location>
</feature>
<dbReference type="CDD" id="cd13646">
    <property type="entry name" value="PBP2_EcHMBS_like"/>
    <property type="match status" value="1"/>
</dbReference>